<gene>
    <name evidence="2" type="ORF">ACFO3R_29775</name>
</gene>
<dbReference type="InterPro" id="IPR014051">
    <property type="entry name" value="Phosphoesterase_HXTX"/>
</dbReference>
<protein>
    <submittedName>
        <fullName evidence="2">2'-5' RNA ligase family protein</fullName>
    </submittedName>
</protein>
<dbReference type="InterPro" id="IPR009097">
    <property type="entry name" value="Cyclic_Pdiesterase"/>
</dbReference>
<comment type="caution">
    <text evidence="2">The sequence shown here is derived from an EMBL/GenBank/DDBJ whole genome shotgun (WGS) entry which is preliminary data.</text>
</comment>
<dbReference type="Pfam" id="PF02834">
    <property type="entry name" value="LigT_PEase"/>
    <property type="match status" value="1"/>
</dbReference>
<dbReference type="GO" id="GO:0016874">
    <property type="term" value="F:ligase activity"/>
    <property type="evidence" value="ECO:0007669"/>
    <property type="project" value="UniProtKB-KW"/>
</dbReference>
<sequence length="71" mass="7952">MDEHRPYIPHLTLARSRVPVDLAPYTAALDGFEGTQWQVDGFALVRSHLPASGVPGEQPRYEVVRAWPLGR</sequence>
<proteinExistence type="predicted"/>
<feature type="domain" description="Phosphoesterase HXTX" evidence="1">
    <location>
        <begin position="5"/>
        <end position="54"/>
    </location>
</feature>
<evidence type="ECO:0000313" key="3">
    <source>
        <dbReference type="Proteomes" id="UP001595871"/>
    </source>
</evidence>
<reference evidence="3" key="1">
    <citation type="journal article" date="2019" name="Int. J. Syst. Evol. Microbiol.">
        <title>The Global Catalogue of Microorganisms (GCM) 10K type strain sequencing project: providing services to taxonomists for standard genome sequencing and annotation.</title>
        <authorList>
            <consortium name="The Broad Institute Genomics Platform"/>
            <consortium name="The Broad Institute Genome Sequencing Center for Infectious Disease"/>
            <person name="Wu L."/>
            <person name="Ma J."/>
        </authorList>
    </citation>
    <scope>NUCLEOTIDE SEQUENCE [LARGE SCALE GENOMIC DNA]</scope>
    <source>
        <strain evidence="3">CCM 3243</strain>
    </source>
</reference>
<evidence type="ECO:0000313" key="2">
    <source>
        <dbReference type="EMBL" id="MFC4190531.1"/>
    </source>
</evidence>
<dbReference type="SUPFAM" id="SSF55144">
    <property type="entry name" value="LigT-like"/>
    <property type="match status" value="1"/>
</dbReference>
<dbReference type="EMBL" id="JBHSCF010000056">
    <property type="protein sequence ID" value="MFC4190531.1"/>
    <property type="molecule type" value="Genomic_DNA"/>
</dbReference>
<keyword evidence="3" id="KW-1185">Reference proteome</keyword>
<dbReference type="RefSeq" id="WP_019993379.1">
    <property type="nucleotide sequence ID" value="NZ_BAAAYA010000012.1"/>
</dbReference>
<keyword evidence="2" id="KW-0436">Ligase</keyword>
<dbReference type="Gene3D" id="3.90.1140.10">
    <property type="entry name" value="Cyclic phosphodiesterase"/>
    <property type="match status" value="1"/>
</dbReference>
<organism evidence="2 3">
    <name type="scientific">Streptomyces flavovirens</name>
    <dbReference type="NCBI Taxonomy" id="52258"/>
    <lineage>
        <taxon>Bacteria</taxon>
        <taxon>Bacillati</taxon>
        <taxon>Actinomycetota</taxon>
        <taxon>Actinomycetes</taxon>
        <taxon>Kitasatosporales</taxon>
        <taxon>Streptomycetaceae</taxon>
        <taxon>Streptomyces</taxon>
    </lineage>
</organism>
<dbReference type="Proteomes" id="UP001595871">
    <property type="component" value="Unassembled WGS sequence"/>
</dbReference>
<accession>A0ABV8NF71</accession>
<name>A0ABV8NF71_9ACTN</name>
<evidence type="ECO:0000259" key="1">
    <source>
        <dbReference type="Pfam" id="PF02834"/>
    </source>
</evidence>